<feature type="domain" description="Acyltransferase 3" evidence="8">
    <location>
        <begin position="13"/>
        <end position="311"/>
    </location>
</feature>
<keyword evidence="9" id="KW-0808">Transferase</keyword>
<dbReference type="PANTHER" id="PTHR40074">
    <property type="entry name" value="O-ACETYLTRANSFERASE WECH"/>
    <property type="match status" value="1"/>
</dbReference>
<feature type="transmembrane region" description="Helical" evidence="7">
    <location>
        <begin position="130"/>
        <end position="147"/>
    </location>
</feature>
<dbReference type="GO" id="GO:0016746">
    <property type="term" value="F:acyltransferase activity"/>
    <property type="evidence" value="ECO:0007669"/>
    <property type="project" value="UniProtKB-KW"/>
</dbReference>
<comment type="subcellular location">
    <subcellularLocation>
        <location evidence="1">Cell membrane</location>
        <topology evidence="1">Multi-pass membrane protein</topology>
    </subcellularLocation>
</comment>
<gene>
    <name evidence="9" type="ORF">GCM10023225_12020</name>
</gene>
<feature type="transmembrane region" description="Helical" evidence="7">
    <location>
        <begin position="154"/>
        <end position="174"/>
    </location>
</feature>
<feature type="transmembrane region" description="Helical" evidence="7">
    <location>
        <begin position="52"/>
        <end position="73"/>
    </location>
</feature>
<keyword evidence="3" id="KW-1003">Cell membrane</keyword>
<feature type="transmembrane region" description="Helical" evidence="7">
    <location>
        <begin position="21"/>
        <end position="46"/>
    </location>
</feature>
<evidence type="ECO:0000313" key="10">
    <source>
        <dbReference type="Proteomes" id="UP001501195"/>
    </source>
</evidence>
<protein>
    <submittedName>
        <fullName evidence="9">Acyltransferase</fullName>
    </submittedName>
</protein>
<evidence type="ECO:0000256" key="4">
    <source>
        <dbReference type="ARBA" id="ARBA00022692"/>
    </source>
</evidence>
<comment type="caution">
    <text evidence="9">The sequence shown here is derived from an EMBL/GenBank/DDBJ whole genome shotgun (WGS) entry which is preliminary data.</text>
</comment>
<reference evidence="10" key="1">
    <citation type="journal article" date="2019" name="Int. J. Syst. Evol. Microbiol.">
        <title>The Global Catalogue of Microorganisms (GCM) 10K type strain sequencing project: providing services to taxonomists for standard genome sequencing and annotation.</title>
        <authorList>
            <consortium name="The Broad Institute Genomics Platform"/>
            <consortium name="The Broad Institute Genome Sequencing Center for Infectious Disease"/>
            <person name="Wu L."/>
            <person name="Ma J."/>
        </authorList>
    </citation>
    <scope>NUCLEOTIDE SEQUENCE [LARGE SCALE GENOMIC DNA]</scope>
    <source>
        <strain evidence="10">JCM 18126</strain>
    </source>
</reference>
<proteinExistence type="inferred from homology"/>
<feature type="transmembrane region" description="Helical" evidence="7">
    <location>
        <begin position="85"/>
        <end position="110"/>
    </location>
</feature>
<dbReference type="RefSeq" id="WP_345711495.1">
    <property type="nucleotide sequence ID" value="NZ_BAABIL010000156.1"/>
</dbReference>
<feature type="transmembrane region" description="Helical" evidence="7">
    <location>
        <begin position="210"/>
        <end position="230"/>
    </location>
</feature>
<dbReference type="Pfam" id="PF01757">
    <property type="entry name" value="Acyl_transf_3"/>
    <property type="match status" value="1"/>
</dbReference>
<organism evidence="9 10">
    <name type="scientific">Kineococcus glutinatus</name>
    <dbReference type="NCBI Taxonomy" id="1070872"/>
    <lineage>
        <taxon>Bacteria</taxon>
        <taxon>Bacillati</taxon>
        <taxon>Actinomycetota</taxon>
        <taxon>Actinomycetes</taxon>
        <taxon>Kineosporiales</taxon>
        <taxon>Kineosporiaceae</taxon>
        <taxon>Kineococcus</taxon>
    </lineage>
</organism>
<evidence type="ECO:0000256" key="1">
    <source>
        <dbReference type="ARBA" id="ARBA00004651"/>
    </source>
</evidence>
<accession>A0ABP9HJ17</accession>
<dbReference type="InterPro" id="IPR002656">
    <property type="entry name" value="Acyl_transf_3_dom"/>
</dbReference>
<evidence type="ECO:0000256" key="3">
    <source>
        <dbReference type="ARBA" id="ARBA00022475"/>
    </source>
</evidence>
<evidence type="ECO:0000256" key="2">
    <source>
        <dbReference type="ARBA" id="ARBA00007400"/>
    </source>
</evidence>
<feature type="transmembrane region" description="Helical" evidence="7">
    <location>
        <begin position="272"/>
        <end position="290"/>
    </location>
</feature>
<dbReference type="PANTHER" id="PTHR40074:SF4">
    <property type="entry name" value="INNER MEMBRANE PROTEIN YCFT"/>
    <property type="match status" value="1"/>
</dbReference>
<evidence type="ECO:0000256" key="7">
    <source>
        <dbReference type="SAM" id="Phobius"/>
    </source>
</evidence>
<name>A0ABP9HJ17_9ACTN</name>
<evidence type="ECO:0000256" key="5">
    <source>
        <dbReference type="ARBA" id="ARBA00022989"/>
    </source>
</evidence>
<keyword evidence="9" id="KW-0012">Acyltransferase</keyword>
<sequence length="352" mass="36896">MPTAPEAPAARLGWVDVAKGLAILGVVVYHAALFLSPLGLAVGWQADATRVLSLSAALPLFFFTSGLFGRWLLTAPAGELLRRRVLPLLYLYVAWSLVRFGVFQLVPWVLPTSDPSDWREPVLMFARPNGGLWFLYALVLYSAAAWAGRRLPPWAPLTASALVSVLFTGGVLTTGDTGWDKTGSNVFWFFAALHLRAVVLERAAGLTGRVTAACTTAVVVVGAALVADLLPAGRLVTVALAPLAVVAGVGLSAVLAGSRAGRSLRLLGERTLAVYLVHYLPIAVLCGLASRSPSLVAALAPATVVLPLALAVAATAFSLLTWRLLRGTPGVFAPPGRHRPGRVVEAPKAPAA</sequence>
<evidence type="ECO:0000313" key="9">
    <source>
        <dbReference type="EMBL" id="GAA4971933.1"/>
    </source>
</evidence>
<evidence type="ECO:0000259" key="8">
    <source>
        <dbReference type="Pfam" id="PF01757"/>
    </source>
</evidence>
<keyword evidence="10" id="KW-1185">Reference proteome</keyword>
<evidence type="ECO:0000256" key="6">
    <source>
        <dbReference type="ARBA" id="ARBA00023136"/>
    </source>
</evidence>
<dbReference type="Proteomes" id="UP001501195">
    <property type="component" value="Unassembled WGS sequence"/>
</dbReference>
<keyword evidence="5 7" id="KW-1133">Transmembrane helix</keyword>
<keyword evidence="4 7" id="KW-0812">Transmembrane</keyword>
<keyword evidence="6 7" id="KW-0472">Membrane</keyword>
<comment type="similarity">
    <text evidence="2">Belongs to the acyltransferase 3 family.</text>
</comment>
<feature type="transmembrane region" description="Helical" evidence="7">
    <location>
        <begin position="296"/>
        <end position="320"/>
    </location>
</feature>
<feature type="transmembrane region" description="Helical" evidence="7">
    <location>
        <begin position="236"/>
        <end position="260"/>
    </location>
</feature>
<feature type="transmembrane region" description="Helical" evidence="7">
    <location>
        <begin position="186"/>
        <end position="203"/>
    </location>
</feature>
<dbReference type="EMBL" id="BAABIL010000156">
    <property type="protein sequence ID" value="GAA4971933.1"/>
    <property type="molecule type" value="Genomic_DNA"/>
</dbReference>